<dbReference type="Proteomes" id="UP000626092">
    <property type="component" value="Unassembled WGS sequence"/>
</dbReference>
<organism evidence="2 3">
    <name type="scientific">Rhododendron simsii</name>
    <name type="common">Sims's rhododendron</name>
    <dbReference type="NCBI Taxonomy" id="118357"/>
    <lineage>
        <taxon>Eukaryota</taxon>
        <taxon>Viridiplantae</taxon>
        <taxon>Streptophyta</taxon>
        <taxon>Embryophyta</taxon>
        <taxon>Tracheophyta</taxon>
        <taxon>Spermatophyta</taxon>
        <taxon>Magnoliopsida</taxon>
        <taxon>eudicotyledons</taxon>
        <taxon>Gunneridae</taxon>
        <taxon>Pentapetalae</taxon>
        <taxon>asterids</taxon>
        <taxon>Ericales</taxon>
        <taxon>Ericaceae</taxon>
        <taxon>Ericoideae</taxon>
        <taxon>Rhodoreae</taxon>
        <taxon>Rhododendron</taxon>
    </lineage>
</organism>
<dbReference type="OrthoDB" id="1629990at2759"/>
<evidence type="ECO:0000313" key="3">
    <source>
        <dbReference type="Proteomes" id="UP000626092"/>
    </source>
</evidence>
<sequence>MDSSSSRSDPFEPPEPSDPLDPQGVKQVKSRGPQLLPKSSTKAAAAGSPCGMVVPILFRRWVHVKHRNPQTPHGGFYCLLFIRGQRVIAAAARYRHGGQLEYKAYSMFVREYRDVLGLLSSTTLSFFTDVASISKDLNSEVDQHLPNSRVHTPSLFDIPNAEYR</sequence>
<protein>
    <submittedName>
        <fullName evidence="2">Uncharacterized protein</fullName>
    </submittedName>
</protein>
<name>A0A834L448_RHOSS</name>
<evidence type="ECO:0000256" key="1">
    <source>
        <dbReference type="SAM" id="MobiDB-lite"/>
    </source>
</evidence>
<comment type="caution">
    <text evidence="2">The sequence shown here is derived from an EMBL/GenBank/DDBJ whole genome shotgun (WGS) entry which is preliminary data.</text>
</comment>
<reference evidence="2" key="1">
    <citation type="submission" date="2019-11" db="EMBL/GenBank/DDBJ databases">
        <authorList>
            <person name="Liu Y."/>
            <person name="Hou J."/>
            <person name="Li T.-Q."/>
            <person name="Guan C.-H."/>
            <person name="Wu X."/>
            <person name="Wu H.-Z."/>
            <person name="Ling F."/>
            <person name="Zhang R."/>
            <person name="Shi X.-G."/>
            <person name="Ren J.-P."/>
            <person name="Chen E.-F."/>
            <person name="Sun J.-M."/>
        </authorList>
    </citation>
    <scope>NUCLEOTIDE SEQUENCE</scope>
    <source>
        <strain evidence="2">Adult_tree_wgs_1</strain>
        <tissue evidence="2">Leaves</tissue>
    </source>
</reference>
<feature type="region of interest" description="Disordered" evidence="1">
    <location>
        <begin position="1"/>
        <end position="46"/>
    </location>
</feature>
<proteinExistence type="predicted"/>
<accession>A0A834L448</accession>
<dbReference type="AlphaFoldDB" id="A0A834L448"/>
<evidence type="ECO:0000313" key="2">
    <source>
        <dbReference type="EMBL" id="KAF7113268.1"/>
    </source>
</evidence>
<keyword evidence="3" id="KW-1185">Reference proteome</keyword>
<dbReference type="EMBL" id="WJXA01000306">
    <property type="protein sequence ID" value="KAF7113268.1"/>
    <property type="molecule type" value="Genomic_DNA"/>
</dbReference>
<gene>
    <name evidence="2" type="ORF">RHSIM_RhsimUnG0143100</name>
</gene>